<evidence type="ECO:0000313" key="1">
    <source>
        <dbReference type="EMBL" id="JAC19221.1"/>
    </source>
</evidence>
<accession>A0A023FC66</accession>
<dbReference type="EMBL" id="GBBK01005261">
    <property type="protein sequence ID" value="JAC19221.1"/>
    <property type="molecule type" value="mRNA"/>
</dbReference>
<name>A0A023FC66_AMBCJ</name>
<sequence>MTPLVIRRLKTSPFKASRSLFPILRMTSSLQRLRNLVLVMLAASGRTPSVACPLAHIQDAIFFFCGHDVASGRQRCWRDLRNTVKRIDTGEPAPLYSSHHLFTGSAAIASLSLKSLPLPQHMNAAPGVASFNRVRSAVSSTLRASPARNARSAAWLAYVSCRDMLPTRCVKFLSEDNAKDEALTAATRYDLLVKPSSSMITSTVAGSSDTLATPRTRTLFTKALNLKVAVTRDHTSRILLL</sequence>
<reference evidence="1" key="1">
    <citation type="submission" date="2014-03" db="EMBL/GenBank/DDBJ databases">
        <title>The sialotranscriptome of Amblyomma triste, Amblyomma parvum and Amblyomma cajennense ticks, uncovered by 454-based RNA-seq.</title>
        <authorList>
            <person name="Garcia G.R."/>
            <person name="Gardinassi L.G."/>
            <person name="Ribeiro J.M."/>
            <person name="Anatriello E."/>
            <person name="Ferreira B.R."/>
            <person name="Moreira H.N."/>
            <person name="Mafra C."/>
            <person name="Olegario M.M."/>
            <person name="Szabo P.J."/>
            <person name="Miranda-Santos I.K."/>
            <person name="Maruyama S.R."/>
        </authorList>
    </citation>
    <scope>NUCLEOTIDE SEQUENCE</scope>
    <source>
        <strain evidence="1">Uberlandia</strain>
        <tissue evidence="1">Salivary glands</tissue>
    </source>
</reference>
<proteinExistence type="evidence at transcript level"/>
<organism evidence="1">
    <name type="scientific">Amblyomma cajennense</name>
    <name type="common">Cayenne tick</name>
    <name type="synonym">Acarus cajennensis</name>
    <dbReference type="NCBI Taxonomy" id="34607"/>
    <lineage>
        <taxon>Eukaryota</taxon>
        <taxon>Metazoa</taxon>
        <taxon>Ecdysozoa</taxon>
        <taxon>Arthropoda</taxon>
        <taxon>Chelicerata</taxon>
        <taxon>Arachnida</taxon>
        <taxon>Acari</taxon>
        <taxon>Parasitiformes</taxon>
        <taxon>Ixodida</taxon>
        <taxon>Ixodoidea</taxon>
        <taxon>Ixodidae</taxon>
        <taxon>Amblyomminae</taxon>
        <taxon>Amblyomma</taxon>
    </lineage>
</organism>
<protein>
    <submittedName>
        <fullName evidence="1">Putative secreted protein</fullName>
    </submittedName>
</protein>
<dbReference type="AlphaFoldDB" id="A0A023FC66"/>